<dbReference type="GeneID" id="26903628"/>
<evidence type="ECO:0000313" key="2">
    <source>
        <dbReference type="Proteomes" id="UP000037923"/>
    </source>
</evidence>
<keyword evidence="2" id="KW-1185">Reference proteome</keyword>
<dbReference type="AlphaFoldDB" id="A0A0N1J505"/>
<sequence>MPRLSLFHAGERKRFIAFRRFPTCSAVAALRRQPHVRLAPLLKTSALSDTWTGRCFCFTLPGSTRHTLNQDASLAFDEESNSHDPSTETPRRGVNTKQLVESLEQVNQLQSRLLLQFVNLPLDRRVLYRDHLLQESVTRYQKGLRNVFLALQRHVGNSAAAQNGFPPLTRAMLQSMKTAWLTLKGLSPTPPKDAALKGAHLEEIRSFYSALLCSGLPTRERDVGLVLEELQSSELLEPSASFYESVFIASWTLTDVQRPPAVGEATRTASTTARDTTSFSSVSPDLVVGEAKQLRRDLAGDLACHYMGHALAQPVSFSAQHHAAVRRETWEVFFCTFANTQPAPKLMDLWWTRFLEWADNQQAAQQSDHPVESRTTSTSDLGVVSAPSAPLPYQAVHAVLAWCAQSRDIERALKYFNAVNQRGVTLHASTNSGSTLPLTLADSFRRPGSLTAKSTSAIVQELQLALLVKLMASTKSVKLDGGLRALVVRDVQRQVDPAVLYAAPWGVLNDLLSGLSVPSAMQLLRRCSLVTSDCATDEQGAADGAPDEAAEKKASGVDKKNGREIPFYIWASLLRRCCREHLQDQAESLFLFLRRQFRLSVAEKRELIEIVMRMYTTMQPSDFPSALDLFLQHILRTPPDEPAVQPDGVLYELLIKAADSRNASMMLFLEACANGVTLTAELFEALMNSTQLKTVASLSRKLPHDYASSSLDAQLKIPAEADAHLRREEALRARGKPLYDSTGDAG</sequence>
<protein>
    <submittedName>
        <fullName evidence="1">Uncharacterized protein</fullName>
    </submittedName>
</protein>
<dbReference type="OrthoDB" id="272249at2759"/>
<dbReference type="EMBL" id="LGTL01000005">
    <property type="protein sequence ID" value="KPA82218.1"/>
    <property type="molecule type" value="Genomic_DNA"/>
</dbReference>
<accession>A0A0N1J505</accession>
<comment type="caution">
    <text evidence="1">The sequence shown here is derived from an EMBL/GenBank/DDBJ whole genome shotgun (WGS) entry which is preliminary data.</text>
</comment>
<dbReference type="VEuPathDB" id="TriTrypDB:LpyrH10_05_1970"/>
<organism evidence="1 2">
    <name type="scientific">Leptomonas pyrrhocoris</name>
    <name type="common">Firebug parasite</name>
    <dbReference type="NCBI Taxonomy" id="157538"/>
    <lineage>
        <taxon>Eukaryota</taxon>
        <taxon>Discoba</taxon>
        <taxon>Euglenozoa</taxon>
        <taxon>Kinetoplastea</taxon>
        <taxon>Metakinetoplastina</taxon>
        <taxon>Trypanosomatida</taxon>
        <taxon>Trypanosomatidae</taxon>
        <taxon>Leishmaniinae</taxon>
        <taxon>Leptomonas</taxon>
    </lineage>
</organism>
<dbReference type="Proteomes" id="UP000037923">
    <property type="component" value="Unassembled WGS sequence"/>
</dbReference>
<dbReference type="RefSeq" id="XP_015660657.1">
    <property type="nucleotide sequence ID" value="XM_015800650.1"/>
</dbReference>
<reference evidence="1 2" key="1">
    <citation type="submission" date="2015-07" db="EMBL/GenBank/DDBJ databases">
        <title>High-quality genome of monoxenous trypanosomatid Leptomonas pyrrhocoris.</title>
        <authorList>
            <person name="Flegontov P."/>
            <person name="Butenko A."/>
            <person name="Firsov S."/>
            <person name="Vlcek C."/>
            <person name="Logacheva M.D."/>
            <person name="Field M."/>
            <person name="Filatov D."/>
            <person name="Flegontova O."/>
            <person name="Gerasimov E."/>
            <person name="Jackson A.P."/>
            <person name="Kelly S."/>
            <person name="Opperdoes F."/>
            <person name="O'Reilly A."/>
            <person name="Votypka J."/>
            <person name="Yurchenko V."/>
            <person name="Lukes J."/>
        </authorList>
    </citation>
    <scope>NUCLEOTIDE SEQUENCE [LARGE SCALE GENOMIC DNA]</scope>
    <source>
        <strain evidence="1">H10</strain>
    </source>
</reference>
<dbReference type="EMBL" id="LGTL01000005">
    <property type="protein sequence ID" value="KPA82219.1"/>
    <property type="molecule type" value="Genomic_DNA"/>
</dbReference>
<proteinExistence type="predicted"/>
<dbReference type="RefSeq" id="XP_015660658.1">
    <property type="nucleotide sequence ID" value="XM_015800651.1"/>
</dbReference>
<gene>
    <name evidence="1" type="ORF">ABB37_03337</name>
</gene>
<evidence type="ECO:0000313" key="1">
    <source>
        <dbReference type="EMBL" id="KPA82218.1"/>
    </source>
</evidence>
<name>A0A0N1J505_LEPPY</name>